<dbReference type="STRING" id="1122206.SAMN02745753_00944"/>
<organism evidence="2 3">
    <name type="scientific">Marinomonas polaris DSM 16579</name>
    <dbReference type="NCBI Taxonomy" id="1122206"/>
    <lineage>
        <taxon>Bacteria</taxon>
        <taxon>Pseudomonadati</taxon>
        <taxon>Pseudomonadota</taxon>
        <taxon>Gammaproteobacteria</taxon>
        <taxon>Oceanospirillales</taxon>
        <taxon>Oceanospirillaceae</taxon>
        <taxon>Marinomonas</taxon>
    </lineage>
</organism>
<dbReference type="AlphaFoldDB" id="A0A1M4X2E2"/>
<proteinExistence type="predicted"/>
<dbReference type="EMBL" id="FQVF01000004">
    <property type="protein sequence ID" value="SHE87372.1"/>
    <property type="molecule type" value="Genomic_DNA"/>
</dbReference>
<dbReference type="OrthoDB" id="8639774at2"/>
<evidence type="ECO:0000256" key="1">
    <source>
        <dbReference type="SAM" id="SignalP"/>
    </source>
</evidence>
<feature type="chain" id="PRO_5013336322" evidence="1">
    <location>
        <begin position="25"/>
        <end position="307"/>
    </location>
</feature>
<gene>
    <name evidence="2" type="ORF">SAMN02745753_00944</name>
</gene>
<name>A0A1M4X2E2_9GAMM</name>
<keyword evidence="1" id="KW-0732">Signal</keyword>
<dbReference type="Proteomes" id="UP000184517">
    <property type="component" value="Unassembled WGS sequence"/>
</dbReference>
<evidence type="ECO:0000313" key="3">
    <source>
        <dbReference type="Proteomes" id="UP000184517"/>
    </source>
</evidence>
<reference evidence="3" key="1">
    <citation type="submission" date="2016-11" db="EMBL/GenBank/DDBJ databases">
        <authorList>
            <person name="Varghese N."/>
            <person name="Submissions S."/>
        </authorList>
    </citation>
    <scope>NUCLEOTIDE SEQUENCE [LARGE SCALE GENOMIC DNA]</scope>
    <source>
        <strain evidence="3">DSM 16579</strain>
    </source>
</reference>
<keyword evidence="3" id="KW-1185">Reference proteome</keyword>
<dbReference type="Pfam" id="PF13557">
    <property type="entry name" value="Phenol_MetA_deg"/>
    <property type="match status" value="1"/>
</dbReference>
<dbReference type="RefSeq" id="WP_072838575.1">
    <property type="nucleotide sequence ID" value="NZ_FQVF01000004.1"/>
</dbReference>
<evidence type="ECO:0000313" key="2">
    <source>
        <dbReference type="EMBL" id="SHE87372.1"/>
    </source>
</evidence>
<sequence>MNRFKLNSIVGISAGLVISGSVLATENGAPSTAPGIYGFSAGYMPPVTDIGAFSIRGSIYKANKNLNGKGDENLSDFSQTVKALSLTYIKMTDTQFQGANYGYGIVIPFLDLDIDGKVPNSNISVVGSDSSIADIQIVPYILQWHPSENLATNTQLQIQIPTGHYSKDDTITTGLNHWTFSPAFNFTYMTDSEIEISSSFQLDINTENKDTNYTSGIEYRHEFAIGQHLTDWTVGLGGFYYKQLTDDKAPASSNIVNGNKGEVVAIGPELSFFRPDLPFVSFHAYKEFKAKNRTQGYTAALLVSQSF</sequence>
<accession>A0A1M4X2E2</accession>
<feature type="signal peptide" evidence="1">
    <location>
        <begin position="1"/>
        <end position="24"/>
    </location>
</feature>
<dbReference type="InterPro" id="IPR025737">
    <property type="entry name" value="FApF"/>
</dbReference>
<protein>
    <submittedName>
        <fullName evidence="2">Uncharacterized conserved protein</fullName>
    </submittedName>
</protein>